<feature type="chain" id="PRO_5023139123" evidence="1">
    <location>
        <begin position="22"/>
        <end position="196"/>
    </location>
</feature>
<dbReference type="Proteomes" id="UP000315364">
    <property type="component" value="Chromosome"/>
</dbReference>
<evidence type="ECO:0000256" key="1">
    <source>
        <dbReference type="SAM" id="SignalP"/>
    </source>
</evidence>
<sequence>MIARIGSAFIVLLASCLPAAAEPFHHPFGEWREYHRDWLAVCPDIIDEDATDYYGFSCFASTGSQGLNSANLPAYKLTLFRNRLNGELDLAITVAADGVAVDPSRPLILAFGGEAPEQFSFTGDLETRYNTTNQYFVADPDRKAALIERMKERNALLLTVPLTGGAEASKPVWLSLRGVIASLDFMATYARRVAQY</sequence>
<feature type="signal peptide" evidence="1">
    <location>
        <begin position="1"/>
        <end position="21"/>
    </location>
</feature>
<keyword evidence="3" id="KW-1185">Reference proteome</keyword>
<proteinExistence type="predicted"/>
<keyword evidence="1" id="KW-0732">Signal</keyword>
<accession>A0A5B8LMZ4</accession>
<dbReference type="KEGG" id="dea:FPZ08_00950"/>
<organism evidence="2 3">
    <name type="scientific">Devosia ginsengisoli</name>
    <dbReference type="NCBI Taxonomy" id="400770"/>
    <lineage>
        <taxon>Bacteria</taxon>
        <taxon>Pseudomonadati</taxon>
        <taxon>Pseudomonadota</taxon>
        <taxon>Alphaproteobacteria</taxon>
        <taxon>Hyphomicrobiales</taxon>
        <taxon>Devosiaceae</taxon>
        <taxon>Devosia</taxon>
    </lineage>
</organism>
<name>A0A5B8LMZ4_9HYPH</name>
<evidence type="ECO:0000313" key="2">
    <source>
        <dbReference type="EMBL" id="QDZ09436.1"/>
    </source>
</evidence>
<evidence type="ECO:0000313" key="3">
    <source>
        <dbReference type="Proteomes" id="UP000315364"/>
    </source>
</evidence>
<reference evidence="2 3" key="1">
    <citation type="submission" date="2019-07" db="EMBL/GenBank/DDBJ databases">
        <title>Full genome sequence of Devosia sp. Gsoil 520.</title>
        <authorList>
            <person name="Im W.-T."/>
        </authorList>
    </citation>
    <scope>NUCLEOTIDE SEQUENCE [LARGE SCALE GENOMIC DNA]</scope>
    <source>
        <strain evidence="2 3">Gsoil 520</strain>
    </source>
</reference>
<dbReference type="RefSeq" id="WP_146288247.1">
    <property type="nucleotide sequence ID" value="NZ_CP042304.1"/>
</dbReference>
<dbReference type="AlphaFoldDB" id="A0A5B8LMZ4"/>
<dbReference type="PROSITE" id="PS51257">
    <property type="entry name" value="PROKAR_LIPOPROTEIN"/>
    <property type="match status" value="1"/>
</dbReference>
<dbReference type="EMBL" id="CP042304">
    <property type="protein sequence ID" value="QDZ09436.1"/>
    <property type="molecule type" value="Genomic_DNA"/>
</dbReference>
<dbReference type="OrthoDB" id="7823834at2"/>
<gene>
    <name evidence="2" type="ORF">FPZ08_00950</name>
</gene>
<protein>
    <submittedName>
        <fullName evidence="2">Uncharacterized protein</fullName>
    </submittedName>
</protein>